<comment type="caution">
    <text evidence="2">The sequence shown here is derived from an EMBL/GenBank/DDBJ whole genome shotgun (WGS) entry which is preliminary data.</text>
</comment>
<dbReference type="InterPro" id="IPR003343">
    <property type="entry name" value="Big_2"/>
</dbReference>
<proteinExistence type="predicted"/>
<dbReference type="InParanoid" id="A0A3N0V999"/>
<dbReference type="RefSeq" id="WP_123212206.1">
    <property type="nucleotide sequence ID" value="NZ_RJVO01000005.1"/>
</dbReference>
<keyword evidence="3" id="KW-1185">Reference proteome</keyword>
<dbReference type="Gene3D" id="2.60.40.1080">
    <property type="match status" value="4"/>
</dbReference>
<dbReference type="SMART" id="SM00635">
    <property type="entry name" value="BID_2"/>
    <property type="match status" value="3"/>
</dbReference>
<feature type="domain" description="BIG2" evidence="1">
    <location>
        <begin position="137"/>
        <end position="224"/>
    </location>
</feature>
<evidence type="ECO:0000259" key="1">
    <source>
        <dbReference type="SMART" id="SM00635"/>
    </source>
</evidence>
<name>A0A3N0V999_9GAMM</name>
<dbReference type="PROSITE" id="PS51257">
    <property type="entry name" value="PROKAR_LIPOPROTEIN"/>
    <property type="match status" value="1"/>
</dbReference>
<organism evidence="2 3">
    <name type="scientific">Stagnimonas aquatica</name>
    <dbReference type="NCBI Taxonomy" id="2689987"/>
    <lineage>
        <taxon>Bacteria</taxon>
        <taxon>Pseudomonadati</taxon>
        <taxon>Pseudomonadota</taxon>
        <taxon>Gammaproteobacteria</taxon>
        <taxon>Nevskiales</taxon>
        <taxon>Nevskiaceae</taxon>
        <taxon>Stagnimonas</taxon>
    </lineage>
</organism>
<accession>A0A3N0V999</accession>
<dbReference type="Proteomes" id="UP000282106">
    <property type="component" value="Unassembled WGS sequence"/>
</dbReference>
<gene>
    <name evidence="2" type="ORF">ED208_12315</name>
</gene>
<evidence type="ECO:0000313" key="2">
    <source>
        <dbReference type="EMBL" id="ROH89184.1"/>
    </source>
</evidence>
<evidence type="ECO:0000313" key="3">
    <source>
        <dbReference type="Proteomes" id="UP000282106"/>
    </source>
</evidence>
<feature type="domain" description="BIG2" evidence="1">
    <location>
        <begin position="43"/>
        <end position="134"/>
    </location>
</feature>
<reference evidence="2 3" key="1">
    <citation type="submission" date="2018-10" db="EMBL/GenBank/DDBJ databases">
        <authorList>
            <person name="Chen W.-M."/>
        </authorList>
    </citation>
    <scope>NUCLEOTIDE SEQUENCE [LARGE SCALE GENOMIC DNA]</scope>
    <source>
        <strain evidence="2 3">THS-13</strain>
    </source>
</reference>
<sequence>MTLSSLRRGFQGLAVAGGLMLSACGGVGDGIAPVKSALLPLGGVEGAASTKAYTCLNTSVQLVVTFSNGARGDFSSRAVWSSSNPEFVKVSNADLPVPGQEGSFYGRGVLIPVAAGTSTITAKYLDFSSSIQVVVSDPTNVRIIPAEADVAVGALSDLSLSADLDGVTGAIDSLATWSFVTANDSVATIASATGVITGVAEGGPLSAKASIPGCTASVFSNVTAPVSVSKLDSLALTKEFTDRSQLLVGTTERITATGTLANGKTQDLSGQVAFTSSDSASITFLVGSLRNLVFASKESASPINLGATFTYGPTGSTTTVTAPTLPITPVAGTLSKVTVSPVTSDIAPGGTLVLKATGEYTTTATIPTQDITRHVTWSSADTTLVTVQTNSGTVNPLAGVAQASSTAETGKTVVITAANSNATTQTSATSTLTIQPAASP</sequence>
<dbReference type="EMBL" id="RJVO01000005">
    <property type="protein sequence ID" value="ROH89184.1"/>
    <property type="molecule type" value="Genomic_DNA"/>
</dbReference>
<protein>
    <recommendedName>
        <fullName evidence="1">BIG2 domain-containing protein</fullName>
    </recommendedName>
</protein>
<dbReference type="AlphaFoldDB" id="A0A3N0V999"/>
<feature type="domain" description="BIG2" evidence="1">
    <location>
        <begin position="333"/>
        <end position="427"/>
    </location>
</feature>